<accession>A0ABT7HKZ7</accession>
<dbReference type="RefSeq" id="WP_285153617.1">
    <property type="nucleotide sequence ID" value="NZ_JASSPP010000016.1"/>
</dbReference>
<name>A0ABT7HKZ7_9FUSO</name>
<organism evidence="1 2">
    <name type="scientific">Sneathia sanguinegens</name>
    <dbReference type="NCBI Taxonomy" id="40543"/>
    <lineage>
        <taxon>Bacteria</taxon>
        <taxon>Fusobacteriati</taxon>
        <taxon>Fusobacteriota</taxon>
        <taxon>Fusobacteriia</taxon>
        <taxon>Fusobacteriales</taxon>
        <taxon>Leptotrichiaceae</taxon>
        <taxon>Sneathia</taxon>
    </lineage>
</organism>
<sequence>MEKLIQTNRTILFEEINPEKLNLLTLIGDSEGQNSLSDDKIEEINKELLVGSFEEFLIKFDPTIYSYFDSSKK</sequence>
<dbReference type="Proteomes" id="UP001225134">
    <property type="component" value="Unassembled WGS sequence"/>
</dbReference>
<protein>
    <submittedName>
        <fullName evidence="1">Uncharacterized protein</fullName>
    </submittedName>
</protein>
<dbReference type="EMBL" id="JASSPP010000016">
    <property type="protein sequence ID" value="MDK9581209.1"/>
    <property type="molecule type" value="Genomic_DNA"/>
</dbReference>
<comment type="caution">
    <text evidence="1">The sequence shown here is derived from an EMBL/GenBank/DDBJ whole genome shotgun (WGS) entry which is preliminary data.</text>
</comment>
<reference evidence="1 2" key="1">
    <citation type="submission" date="2023-06" db="EMBL/GenBank/DDBJ databases">
        <title>Antibody response to the Sneathia vaginalis cytopathogenic toxin A during pregnancy.</title>
        <authorList>
            <person name="Mccoy Z.T."/>
            <person name="Serrano M.G."/>
            <person name="Spaine K."/>
            <person name="Edwards D.J."/>
            <person name="Buck G.A."/>
            <person name="Jefferson K."/>
        </authorList>
    </citation>
    <scope>NUCLEOTIDE SEQUENCE [LARGE SCALE GENOMIC DNA]</scope>
    <source>
        <strain evidence="1 2">CCUG 42621</strain>
    </source>
</reference>
<evidence type="ECO:0000313" key="2">
    <source>
        <dbReference type="Proteomes" id="UP001225134"/>
    </source>
</evidence>
<gene>
    <name evidence="1" type="ORF">QQA45_06915</name>
</gene>
<proteinExistence type="predicted"/>
<evidence type="ECO:0000313" key="1">
    <source>
        <dbReference type="EMBL" id="MDK9581209.1"/>
    </source>
</evidence>
<keyword evidence="2" id="KW-1185">Reference proteome</keyword>